<dbReference type="KEGG" id="psco:LY89DRAFT_670096"/>
<accession>A0A194X8V8</accession>
<feature type="region of interest" description="Disordered" evidence="1">
    <location>
        <begin position="313"/>
        <end position="393"/>
    </location>
</feature>
<evidence type="ECO:0000313" key="2">
    <source>
        <dbReference type="EMBL" id="KUJ16606.1"/>
    </source>
</evidence>
<dbReference type="Proteomes" id="UP000070700">
    <property type="component" value="Unassembled WGS sequence"/>
</dbReference>
<feature type="compositionally biased region" description="Basic and acidic residues" evidence="1">
    <location>
        <begin position="372"/>
        <end position="383"/>
    </location>
</feature>
<feature type="compositionally biased region" description="Low complexity" evidence="1">
    <location>
        <begin position="63"/>
        <end position="80"/>
    </location>
</feature>
<dbReference type="GeneID" id="28822869"/>
<feature type="region of interest" description="Disordered" evidence="1">
    <location>
        <begin position="62"/>
        <end position="116"/>
    </location>
</feature>
<name>A0A194X8V8_MOLSC</name>
<gene>
    <name evidence="2" type="ORF">LY89DRAFT_670096</name>
</gene>
<keyword evidence="3" id="KW-1185">Reference proteome</keyword>
<feature type="compositionally biased region" description="Pro residues" evidence="1">
    <location>
        <begin position="1"/>
        <end position="11"/>
    </location>
</feature>
<feature type="compositionally biased region" description="Basic and acidic residues" evidence="1">
    <location>
        <begin position="337"/>
        <end position="348"/>
    </location>
</feature>
<dbReference type="OrthoDB" id="3564870at2759"/>
<proteinExistence type="predicted"/>
<dbReference type="AlphaFoldDB" id="A0A194X8V8"/>
<dbReference type="EMBL" id="KQ947416">
    <property type="protein sequence ID" value="KUJ16606.1"/>
    <property type="molecule type" value="Genomic_DNA"/>
</dbReference>
<feature type="region of interest" description="Disordered" evidence="1">
    <location>
        <begin position="1"/>
        <end position="25"/>
    </location>
</feature>
<sequence>MNNNPPQPPPYGGKYDCADPNPSWTPEQRERWLLRQLEINRRNVVGQVTNIASYLLSNIDSTQAQSQQPQQSRRVSQPNRQRNRRNVPAYAPQSSVSETTTQQARKAGRRSKRGPWDPDAPCCECGSFEHQLANHPNPSTPEGYLRGCLPCNTKDHSHNQCPNRKKTGIFHYYRKQRDGLCPAEWHGDMREIPTKKGEYQLELMPLTPSFALRNLYEDVLNFKHPGRGGNVELKSDPFWESDQAWSNVGCFSNPLARVDAEELEKWKSESSSRYAEMRSVLAKMYNERQESAPTAAQLSNFSSMILPLAAASTPRPRTMDGEAHPSIQRAGQNQQDQDLRRQGTERRYPSSMSPQLAYPPASNASLNPQHITPRDRDTRDQCELSRNLARGSY</sequence>
<organism evidence="2 3">
    <name type="scientific">Mollisia scopiformis</name>
    <name type="common">Conifer needle endophyte fungus</name>
    <name type="synonym">Phialocephala scopiformis</name>
    <dbReference type="NCBI Taxonomy" id="149040"/>
    <lineage>
        <taxon>Eukaryota</taxon>
        <taxon>Fungi</taxon>
        <taxon>Dikarya</taxon>
        <taxon>Ascomycota</taxon>
        <taxon>Pezizomycotina</taxon>
        <taxon>Leotiomycetes</taxon>
        <taxon>Helotiales</taxon>
        <taxon>Mollisiaceae</taxon>
        <taxon>Mollisia</taxon>
    </lineage>
</organism>
<evidence type="ECO:0000313" key="3">
    <source>
        <dbReference type="Proteomes" id="UP000070700"/>
    </source>
</evidence>
<dbReference type="InParanoid" id="A0A194X8V8"/>
<protein>
    <submittedName>
        <fullName evidence="2">Uncharacterized protein</fullName>
    </submittedName>
</protein>
<reference evidence="2 3" key="1">
    <citation type="submission" date="2015-10" db="EMBL/GenBank/DDBJ databases">
        <title>Full genome of DAOMC 229536 Phialocephala scopiformis, a fungal endophyte of spruce producing the potent anti-insectan compound rugulosin.</title>
        <authorList>
            <consortium name="DOE Joint Genome Institute"/>
            <person name="Walker A.K."/>
            <person name="Frasz S.L."/>
            <person name="Seifert K.A."/>
            <person name="Miller J.D."/>
            <person name="Mondo S.J."/>
            <person name="Labutti K."/>
            <person name="Lipzen A."/>
            <person name="Dockter R."/>
            <person name="Kennedy M."/>
            <person name="Grigoriev I.V."/>
            <person name="Spatafora J.W."/>
        </authorList>
    </citation>
    <scope>NUCLEOTIDE SEQUENCE [LARGE SCALE GENOMIC DNA]</scope>
    <source>
        <strain evidence="2 3">CBS 120377</strain>
    </source>
</reference>
<evidence type="ECO:0000256" key="1">
    <source>
        <dbReference type="SAM" id="MobiDB-lite"/>
    </source>
</evidence>
<feature type="compositionally biased region" description="Polar residues" evidence="1">
    <location>
        <begin position="92"/>
        <end position="104"/>
    </location>
</feature>
<dbReference type="RefSeq" id="XP_018070961.1">
    <property type="nucleotide sequence ID" value="XM_018213143.1"/>
</dbReference>